<feature type="region of interest" description="Disordered" evidence="1">
    <location>
        <begin position="28"/>
        <end position="47"/>
    </location>
</feature>
<proteinExistence type="predicted"/>
<accession>A0A3B3RD20</accession>
<protein>
    <recommendedName>
        <fullName evidence="2">DUF4939 domain-containing protein</fullName>
    </recommendedName>
</protein>
<name>A0A3B3RD20_9TELE</name>
<dbReference type="GeneTree" id="ENSGT00940000177372"/>
<reference evidence="3" key="1">
    <citation type="submission" date="2025-08" db="UniProtKB">
        <authorList>
            <consortium name="Ensembl"/>
        </authorList>
    </citation>
    <scope>IDENTIFICATION</scope>
</reference>
<dbReference type="Proteomes" id="UP000261540">
    <property type="component" value="Unplaced"/>
</dbReference>
<sequence>MDPARNLETRISAVEQLLAAQAAQVPLPASPPRVTAPPIAMPERYDGDPDQCRGFLMQVGFYVEEHPEMFSNPGAEVRFTVSLLTGRAREWTTVSPLSHSHQSLNSLYPSVMRGSMYKQPEPDRRFQ</sequence>
<evidence type="ECO:0000313" key="4">
    <source>
        <dbReference type="Proteomes" id="UP000261540"/>
    </source>
</evidence>
<dbReference type="InterPro" id="IPR032549">
    <property type="entry name" value="DUF4939"/>
</dbReference>
<dbReference type="Ensembl" id="ENSPKIT00000040750.1">
    <property type="protein sequence ID" value="ENSPKIP00000016263.1"/>
    <property type="gene ID" value="ENSPKIG00000002663.1"/>
</dbReference>
<evidence type="ECO:0000259" key="2">
    <source>
        <dbReference type="Pfam" id="PF16297"/>
    </source>
</evidence>
<reference evidence="3" key="2">
    <citation type="submission" date="2025-09" db="UniProtKB">
        <authorList>
            <consortium name="Ensembl"/>
        </authorList>
    </citation>
    <scope>IDENTIFICATION</scope>
</reference>
<dbReference type="Pfam" id="PF16297">
    <property type="entry name" value="DUF4939"/>
    <property type="match status" value="1"/>
</dbReference>
<organism evidence="3 4">
    <name type="scientific">Paramormyrops kingsleyae</name>
    <dbReference type="NCBI Taxonomy" id="1676925"/>
    <lineage>
        <taxon>Eukaryota</taxon>
        <taxon>Metazoa</taxon>
        <taxon>Chordata</taxon>
        <taxon>Craniata</taxon>
        <taxon>Vertebrata</taxon>
        <taxon>Euteleostomi</taxon>
        <taxon>Actinopterygii</taxon>
        <taxon>Neopterygii</taxon>
        <taxon>Teleostei</taxon>
        <taxon>Osteoglossocephala</taxon>
        <taxon>Osteoglossomorpha</taxon>
        <taxon>Osteoglossiformes</taxon>
        <taxon>Mormyridae</taxon>
        <taxon>Paramormyrops</taxon>
    </lineage>
</organism>
<dbReference type="AlphaFoldDB" id="A0A3B3RD20"/>
<feature type="domain" description="DUF4939" evidence="2">
    <location>
        <begin position="33"/>
        <end position="93"/>
    </location>
</feature>
<dbReference type="STRING" id="1676925.ENSPKIP00000016263"/>
<evidence type="ECO:0000313" key="3">
    <source>
        <dbReference type="Ensembl" id="ENSPKIP00000016263.1"/>
    </source>
</evidence>
<evidence type="ECO:0000256" key="1">
    <source>
        <dbReference type="SAM" id="MobiDB-lite"/>
    </source>
</evidence>
<keyword evidence="4" id="KW-1185">Reference proteome</keyword>